<evidence type="ECO:0008006" key="3">
    <source>
        <dbReference type="Google" id="ProtNLM"/>
    </source>
</evidence>
<dbReference type="RefSeq" id="WP_185718451.1">
    <property type="nucleotide sequence ID" value="NZ_BAAAWI010000001.1"/>
</dbReference>
<accession>A0A7G7MFY6</accession>
<protein>
    <recommendedName>
        <fullName evidence="3">Asp23 family, cell envelope-related function</fullName>
    </recommendedName>
</protein>
<sequence length="118" mass="11624">MAGPTGAPVGGARTADTDALAELVAAAVTAHPAVARLDGGLFGSVATYLPGRRLVGVRIGQGTEPVELGVVLHLSARIPDVARELRREVSALCGGTAVNITVADLAVPAAVVGPPATA</sequence>
<dbReference type="AlphaFoldDB" id="A0A7G7MFY6"/>
<dbReference type="EMBL" id="CP060131">
    <property type="protein sequence ID" value="QNG51697.1"/>
    <property type="molecule type" value="Genomic_DNA"/>
</dbReference>
<dbReference type="Proteomes" id="UP000515728">
    <property type="component" value="Chromosome"/>
</dbReference>
<gene>
    <name evidence="1" type="ORF">H6H00_26920</name>
</gene>
<proteinExistence type="predicted"/>
<evidence type="ECO:0000313" key="1">
    <source>
        <dbReference type="EMBL" id="QNG51697.1"/>
    </source>
</evidence>
<organism evidence="1 2">
    <name type="scientific">Pseudonocardia petroleophila</name>
    <dbReference type="NCBI Taxonomy" id="37331"/>
    <lineage>
        <taxon>Bacteria</taxon>
        <taxon>Bacillati</taxon>
        <taxon>Actinomycetota</taxon>
        <taxon>Actinomycetes</taxon>
        <taxon>Pseudonocardiales</taxon>
        <taxon>Pseudonocardiaceae</taxon>
        <taxon>Pseudonocardia</taxon>
    </lineage>
</organism>
<evidence type="ECO:0000313" key="2">
    <source>
        <dbReference type="Proteomes" id="UP000515728"/>
    </source>
</evidence>
<dbReference type="KEGG" id="ppel:H6H00_26920"/>
<name>A0A7G7MFY6_9PSEU</name>
<keyword evidence="2" id="KW-1185">Reference proteome</keyword>
<reference evidence="1 2" key="1">
    <citation type="submission" date="2020-08" db="EMBL/GenBank/DDBJ databases">
        <authorList>
            <person name="Mo P."/>
        </authorList>
    </citation>
    <scope>NUCLEOTIDE SEQUENCE [LARGE SCALE GENOMIC DNA]</scope>
    <source>
        <strain evidence="1 2">CGMCC 4.1532</strain>
    </source>
</reference>